<organism evidence="4 5">
    <name type="scientific">Virgisporangium aurantiacum</name>
    <dbReference type="NCBI Taxonomy" id="175570"/>
    <lineage>
        <taxon>Bacteria</taxon>
        <taxon>Bacillati</taxon>
        <taxon>Actinomycetota</taxon>
        <taxon>Actinomycetes</taxon>
        <taxon>Micromonosporales</taxon>
        <taxon>Micromonosporaceae</taxon>
        <taxon>Virgisporangium</taxon>
    </lineage>
</organism>
<protein>
    <recommendedName>
        <fullName evidence="3">PASTA domain-containing protein</fullName>
    </recommendedName>
</protein>
<feature type="compositionally biased region" description="Pro residues" evidence="1">
    <location>
        <begin position="48"/>
        <end position="59"/>
    </location>
</feature>
<dbReference type="PROSITE" id="PS51178">
    <property type="entry name" value="PASTA"/>
    <property type="match status" value="1"/>
</dbReference>
<dbReference type="EMBL" id="BOPG01000112">
    <property type="protein sequence ID" value="GIJ64255.1"/>
    <property type="molecule type" value="Genomic_DNA"/>
</dbReference>
<keyword evidence="2" id="KW-1133">Transmembrane helix</keyword>
<dbReference type="Proteomes" id="UP000612585">
    <property type="component" value="Unassembled WGS sequence"/>
</dbReference>
<dbReference type="InterPro" id="IPR005543">
    <property type="entry name" value="PASTA_dom"/>
</dbReference>
<dbReference type="CDD" id="cd06577">
    <property type="entry name" value="PASTA_pknB"/>
    <property type="match status" value="1"/>
</dbReference>
<evidence type="ECO:0000256" key="2">
    <source>
        <dbReference type="SAM" id="Phobius"/>
    </source>
</evidence>
<keyword evidence="2" id="KW-0472">Membrane</keyword>
<dbReference type="Gene3D" id="3.30.10.20">
    <property type="match status" value="1"/>
</dbReference>
<name>A0A8J4E6M7_9ACTN</name>
<feature type="domain" description="PASTA" evidence="3">
    <location>
        <begin position="117"/>
        <end position="189"/>
    </location>
</feature>
<reference evidence="4" key="1">
    <citation type="submission" date="2021-01" db="EMBL/GenBank/DDBJ databases">
        <title>Whole genome shotgun sequence of Virgisporangium aurantiacum NBRC 16421.</title>
        <authorList>
            <person name="Komaki H."/>
            <person name="Tamura T."/>
        </authorList>
    </citation>
    <scope>NUCLEOTIDE SEQUENCE</scope>
    <source>
        <strain evidence="4">NBRC 16421</strain>
    </source>
</reference>
<comment type="caution">
    <text evidence="4">The sequence shown here is derived from an EMBL/GenBank/DDBJ whole genome shotgun (WGS) entry which is preliminary data.</text>
</comment>
<evidence type="ECO:0000259" key="3">
    <source>
        <dbReference type="PROSITE" id="PS51178"/>
    </source>
</evidence>
<feature type="compositionally biased region" description="Pro residues" evidence="1">
    <location>
        <begin position="26"/>
        <end position="41"/>
    </location>
</feature>
<evidence type="ECO:0000313" key="5">
    <source>
        <dbReference type="Proteomes" id="UP000612585"/>
    </source>
</evidence>
<keyword evidence="5" id="KW-1185">Reference proteome</keyword>
<evidence type="ECO:0000313" key="4">
    <source>
        <dbReference type="EMBL" id="GIJ64255.1"/>
    </source>
</evidence>
<feature type="region of interest" description="Disordered" evidence="1">
    <location>
        <begin position="1"/>
        <end position="59"/>
    </location>
</feature>
<dbReference type="AlphaFoldDB" id="A0A8J4E6M7"/>
<sequence>MAGVTLCAVNPYPPPPQEPYKETPYPGQPSGPPYPGLPPAQPVAQFYGPPPYMPPPQPPRPTMSTAAILAIVFGALAVLCVGGGIVSALAGDPTPEPAATATATRPAAVPTAATSAAPTMATMPNLVGKNAAVASDELERLGFTNIKLGSVDKNDTIVILPENWKVAEQSHAAGQTLPTDTLLVLGCTKQR</sequence>
<accession>A0A8J4E6M7</accession>
<proteinExistence type="predicted"/>
<keyword evidence="2" id="KW-0812">Transmembrane</keyword>
<dbReference type="Pfam" id="PF03793">
    <property type="entry name" value="PASTA"/>
    <property type="match status" value="1"/>
</dbReference>
<evidence type="ECO:0000256" key="1">
    <source>
        <dbReference type="SAM" id="MobiDB-lite"/>
    </source>
</evidence>
<feature type="transmembrane region" description="Helical" evidence="2">
    <location>
        <begin position="66"/>
        <end position="90"/>
    </location>
</feature>
<gene>
    <name evidence="4" type="ORF">Vau01_117710</name>
</gene>